<dbReference type="InterPro" id="IPR013785">
    <property type="entry name" value="Aldolase_TIM"/>
</dbReference>
<organism evidence="2 3">
    <name type="scientific">Halalkalibacter kiskunsagensis</name>
    <dbReference type="NCBI Taxonomy" id="1548599"/>
    <lineage>
        <taxon>Bacteria</taxon>
        <taxon>Bacillati</taxon>
        <taxon>Bacillota</taxon>
        <taxon>Bacilli</taxon>
        <taxon>Bacillales</taxon>
        <taxon>Bacillaceae</taxon>
        <taxon>Halalkalibacter</taxon>
    </lineage>
</organism>
<dbReference type="InterPro" id="IPR008811">
    <property type="entry name" value="Glycosyl_hydrolases_36"/>
</dbReference>
<gene>
    <name evidence="2" type="ORF">ACFFHM_16865</name>
</gene>
<dbReference type="Gene3D" id="3.20.20.70">
    <property type="entry name" value="Aldolase class I"/>
    <property type="match status" value="1"/>
</dbReference>
<accession>A0ABV6KJX2</accession>
<dbReference type="RefSeq" id="WP_335960664.1">
    <property type="nucleotide sequence ID" value="NZ_JAXBLX010000011.1"/>
</dbReference>
<protein>
    <submittedName>
        <fullName evidence="2">Sip1-related alpha-galactosidase</fullName>
    </submittedName>
</protein>
<dbReference type="InterPro" id="IPR017853">
    <property type="entry name" value="GH"/>
</dbReference>
<proteinExistence type="predicted"/>
<reference evidence="2 3" key="1">
    <citation type="submission" date="2024-09" db="EMBL/GenBank/DDBJ databases">
        <authorList>
            <person name="Sun Q."/>
            <person name="Mori K."/>
        </authorList>
    </citation>
    <scope>NUCLEOTIDE SEQUENCE [LARGE SCALE GENOMIC DNA]</scope>
    <source>
        <strain evidence="2 3">NCAIM B.02610</strain>
    </source>
</reference>
<name>A0ABV6KJX2_9BACI</name>
<dbReference type="PANTHER" id="PTHR31268">
    <property type="match status" value="1"/>
</dbReference>
<keyword evidence="3" id="KW-1185">Reference proteome</keyword>
<dbReference type="Proteomes" id="UP001589838">
    <property type="component" value="Unassembled WGS sequence"/>
</dbReference>
<dbReference type="SUPFAM" id="SSF51445">
    <property type="entry name" value="(Trans)glycosidases"/>
    <property type="match status" value="1"/>
</dbReference>
<evidence type="ECO:0000313" key="3">
    <source>
        <dbReference type="Proteomes" id="UP001589838"/>
    </source>
</evidence>
<comment type="caution">
    <text evidence="2">The sequence shown here is derived from an EMBL/GenBank/DDBJ whole genome shotgun (WGS) entry which is preliminary data.</text>
</comment>
<sequence length="713" mass="81230">MFQLHNDNKHLQIQNNEEKVMGGMQFQVTLNQSTCVDVNLVTKEIGEGINQFGKYSRYEYVSNDNNQFDFSFTLDCYEQFVHAFVDVTIHHERLFARNDYLSSENGVVIKVKTLGEFEGLMANYRHKDWWTRPHFNNDLSTLPDRTQSLLWKSKNSFYHLLPICASVFKADIRGAEQGFDIAISSYDGGRNRCQTPVFVLGKGDTPFELSKQITKEVIELRGESCAINEKRYPERLEHLGWCSWDAFYQEVNEEGILNKVKELKEKQVPVKWLMIDDGWSKTTNDRLTTFEPDPKKFPGGFKNLTNQVKNTYGVDSVGVWHTFAGYWGGIDPDSLLAKEMEPNIYKTNSEKLIPYPDSEKGYRFWDTWHTYLKKQGIDFVKVDGQSGINNFMMEQMSVGESSLESHKALEASVGIHFDHCMINCMGMASENIWNRPISAVSRSGDDFVPEDENGFAEHAIQNVYNSFYHGELYWGDWDMFWSKHKDAKRHALLRAVSGGPIYTSDAVGETVPEVIWPLIYQDGRILRCDQPGKPTADILLNDPTCDRVPLKVWNTSGEAGVIATFNVDLFGNEVEGTISPSDIEGASADEYFVYDYFKQKVEVMKMGERKPITLLQEECELFLFITKQSQLAPIGLIDKYISSSTFKTNYSSTESLSVQLKEGGKFAFVAETQPSLVTVNGQAVTVSRLNEEQPIYVVDCSSYEPAIVININK</sequence>
<dbReference type="PANTHER" id="PTHR31268:SF32">
    <property type="entry name" value="GALACTINOL--SUCROSE GALACTOSYLTRANSFERASE 2-RELATED"/>
    <property type="match status" value="1"/>
</dbReference>
<evidence type="ECO:0000313" key="2">
    <source>
        <dbReference type="EMBL" id="MFC0472126.1"/>
    </source>
</evidence>
<evidence type="ECO:0000256" key="1">
    <source>
        <dbReference type="ARBA" id="ARBA00023277"/>
    </source>
</evidence>
<dbReference type="Pfam" id="PF05691">
    <property type="entry name" value="Raffinose_syn"/>
    <property type="match status" value="2"/>
</dbReference>
<dbReference type="EMBL" id="JBHLUX010000039">
    <property type="protein sequence ID" value="MFC0472126.1"/>
    <property type="molecule type" value="Genomic_DNA"/>
</dbReference>
<keyword evidence="1" id="KW-0119">Carbohydrate metabolism</keyword>